<dbReference type="Pfam" id="PF00625">
    <property type="entry name" value="Guanylate_kin"/>
    <property type="match status" value="1"/>
</dbReference>
<reference evidence="4" key="1">
    <citation type="submission" date="2023-01" db="EMBL/GenBank/DDBJ databases">
        <title>Genome assembly of the deep-sea coral Lophelia pertusa.</title>
        <authorList>
            <person name="Herrera S."/>
            <person name="Cordes E."/>
        </authorList>
    </citation>
    <scope>NUCLEOTIDE SEQUENCE</scope>
    <source>
        <strain evidence="4">USNM1676648</strain>
        <tissue evidence="4">Polyp</tissue>
    </source>
</reference>
<dbReference type="GO" id="GO:0005923">
    <property type="term" value="C:bicellular tight junction"/>
    <property type="evidence" value="ECO:0007669"/>
    <property type="project" value="TreeGrafter"/>
</dbReference>
<dbReference type="PANTHER" id="PTHR13865">
    <property type="entry name" value="TIGHT JUNCTION PROTEIN"/>
    <property type="match status" value="1"/>
</dbReference>
<dbReference type="Proteomes" id="UP001163046">
    <property type="component" value="Unassembled WGS sequence"/>
</dbReference>
<feature type="region of interest" description="Disordered" evidence="1">
    <location>
        <begin position="128"/>
        <end position="149"/>
    </location>
</feature>
<gene>
    <name evidence="4" type="ORF">OS493_003696</name>
</gene>
<feature type="compositionally biased region" description="Low complexity" evidence="1">
    <location>
        <begin position="486"/>
        <end position="496"/>
    </location>
</feature>
<feature type="region of interest" description="Disordered" evidence="1">
    <location>
        <begin position="243"/>
        <end position="264"/>
    </location>
</feature>
<dbReference type="GO" id="GO:0045216">
    <property type="term" value="P:cell-cell junction organization"/>
    <property type="evidence" value="ECO:0007669"/>
    <property type="project" value="TreeGrafter"/>
</dbReference>
<protein>
    <submittedName>
        <fullName evidence="4">Uncharacterized protein</fullName>
    </submittedName>
</protein>
<dbReference type="InterPro" id="IPR000906">
    <property type="entry name" value="ZU5_dom"/>
</dbReference>
<feature type="compositionally biased region" description="Basic and acidic residues" evidence="1">
    <location>
        <begin position="439"/>
        <end position="466"/>
    </location>
</feature>
<sequence length="922" mass="105565">MDSGKHCLLDITPEEVERLNFAQLYPIVIFLRPPNKQMVKEMRSQHGGADQSAKMIKKLHDNSLKLEQFYSNMFTAVIPAGSMDNWYSRVKDEIKQQQEDPVWMSEDKFEEHEEIEFRMPSRYSQSYDYDSTLDSPTVRSSSSTQPIDDDAIVADPAMELHSEPIRDLRVRPAYSEPQLRYNGPDLQDDYIPRARYDDEDLRNTRNAGFNEDTIDRKRPFKPTGVKLLPTNMKPVELRDMLKTTPRMPDGYDQRPDHRSEADAEDLRIKRESLRKVEPDSDLLKEYDARVGVPVSKLWAIDNESSQRREQIDRIREPPIEIEQKKKEPELDLEKRLEDLESTLLPQRRRSIEDRKPRPYSESYDRKQPRNIVVDYSNPDKQETVANTRIYPQRSFASRFDREKPAEPEIRANVSDFRVESAPQREFPVNSENRTGSLPREPRYRAEVTIPTRREPKFEAARPDRPRSAYAGGYPSQAYAPKPFSASIPDRPSSGDRPSSREQPTNRPSDGPRMGDPGTYNFRLSGSPRFSRPEREPEPRPTTYRTEYRHKVSTDLDIMDQNVVTSDFESLDEDTQVVATARGKFTSQGGVLSSPESGVSIVIPEGAIPQGVEQEIYFKVCKDNNFMPPLDSDRETLLSPLVMCGPHGTQFLKPVELRLPHCASMTPDGWSFALKSSDTPTAWWADLVLTHVARLPTHAGCCVRPSPRVNDDWALNVILMDDTEAAFKDVCNSEAELGRFPFSPFKPVLVHGDACDVRVQLRDLNNNWVARSSCKKFIEFHDSWEAYRQAPCVEFLIRDRNFSPSNSVCVVDVSQEGHEGETAAVSVSTRPRKNNPATSAGLIIHSTPPITYVWNIYGAGSYEEDWVGLGSLSDGQGVLYTNFYSISLQRKQFIGSLGGYIVSLSELWVIFDRRRYYLPRERQ</sequence>
<dbReference type="SMART" id="SM00218">
    <property type="entry name" value="ZU5"/>
    <property type="match status" value="1"/>
</dbReference>
<dbReference type="OrthoDB" id="418634at2759"/>
<feature type="domain" description="ZU5" evidence="3">
    <location>
        <begin position="578"/>
        <end position="700"/>
    </location>
</feature>
<dbReference type="SUPFAM" id="SSF52540">
    <property type="entry name" value="P-loop containing nucleoside triphosphate hydrolases"/>
    <property type="match status" value="1"/>
</dbReference>
<name>A0A9X0A5Y8_9CNID</name>
<proteinExistence type="predicted"/>
<dbReference type="GO" id="GO:0005886">
    <property type="term" value="C:plasma membrane"/>
    <property type="evidence" value="ECO:0007669"/>
    <property type="project" value="TreeGrafter"/>
</dbReference>
<feature type="compositionally biased region" description="Basic and acidic residues" evidence="1">
    <location>
        <begin position="304"/>
        <end position="338"/>
    </location>
</feature>
<evidence type="ECO:0000256" key="1">
    <source>
        <dbReference type="SAM" id="MobiDB-lite"/>
    </source>
</evidence>
<feature type="compositionally biased region" description="Polar residues" evidence="1">
    <location>
        <begin position="128"/>
        <end position="145"/>
    </location>
</feature>
<evidence type="ECO:0000259" key="2">
    <source>
        <dbReference type="PROSITE" id="PS50052"/>
    </source>
</evidence>
<dbReference type="PANTHER" id="PTHR13865:SF28">
    <property type="entry name" value="POLYCHAETOID, ISOFORM O"/>
    <property type="match status" value="1"/>
</dbReference>
<dbReference type="GO" id="GO:0050839">
    <property type="term" value="F:cell adhesion molecule binding"/>
    <property type="evidence" value="ECO:0007669"/>
    <property type="project" value="TreeGrafter"/>
</dbReference>
<dbReference type="InterPro" id="IPR008145">
    <property type="entry name" value="GK/Ca_channel_bsu"/>
</dbReference>
<keyword evidence="5" id="KW-1185">Reference proteome</keyword>
<feature type="compositionally biased region" description="Basic and acidic residues" evidence="1">
    <location>
        <begin position="249"/>
        <end position="264"/>
    </location>
</feature>
<evidence type="ECO:0000259" key="3">
    <source>
        <dbReference type="PROSITE" id="PS51145"/>
    </source>
</evidence>
<dbReference type="GO" id="GO:0150105">
    <property type="term" value="P:protein localization to cell-cell junction"/>
    <property type="evidence" value="ECO:0007669"/>
    <property type="project" value="TreeGrafter"/>
</dbReference>
<accession>A0A9X0A5Y8</accession>
<feature type="domain" description="Guanylate kinase-like" evidence="2">
    <location>
        <begin position="1"/>
        <end position="95"/>
    </location>
</feature>
<dbReference type="AlphaFoldDB" id="A0A9X0A5Y8"/>
<feature type="compositionally biased region" description="Basic and acidic residues" evidence="1">
    <location>
        <begin position="398"/>
        <end position="409"/>
    </location>
</feature>
<feature type="region of interest" description="Disordered" evidence="1">
    <location>
        <begin position="395"/>
        <end position="543"/>
    </location>
</feature>
<dbReference type="InterPro" id="IPR027417">
    <property type="entry name" value="P-loop_NTPase"/>
</dbReference>
<dbReference type="Pfam" id="PF00791">
    <property type="entry name" value="ZU5"/>
    <property type="match status" value="1"/>
</dbReference>
<dbReference type="GO" id="GO:0098609">
    <property type="term" value="P:cell-cell adhesion"/>
    <property type="evidence" value="ECO:0007669"/>
    <property type="project" value="TreeGrafter"/>
</dbReference>
<dbReference type="EMBL" id="MU825397">
    <property type="protein sequence ID" value="KAJ7394023.1"/>
    <property type="molecule type" value="Genomic_DNA"/>
</dbReference>
<feature type="region of interest" description="Disordered" evidence="1">
    <location>
        <begin position="203"/>
        <end position="227"/>
    </location>
</feature>
<dbReference type="InterPro" id="IPR008144">
    <property type="entry name" value="Guanylate_kin-like_dom"/>
</dbReference>
<evidence type="ECO:0000313" key="5">
    <source>
        <dbReference type="Proteomes" id="UP001163046"/>
    </source>
</evidence>
<organism evidence="4 5">
    <name type="scientific">Desmophyllum pertusum</name>
    <dbReference type="NCBI Taxonomy" id="174260"/>
    <lineage>
        <taxon>Eukaryota</taxon>
        <taxon>Metazoa</taxon>
        <taxon>Cnidaria</taxon>
        <taxon>Anthozoa</taxon>
        <taxon>Hexacorallia</taxon>
        <taxon>Scleractinia</taxon>
        <taxon>Caryophylliina</taxon>
        <taxon>Caryophylliidae</taxon>
        <taxon>Desmophyllum</taxon>
    </lineage>
</organism>
<dbReference type="Gene3D" id="3.40.50.300">
    <property type="entry name" value="P-loop containing nucleotide triphosphate hydrolases"/>
    <property type="match status" value="1"/>
</dbReference>
<evidence type="ECO:0000313" key="4">
    <source>
        <dbReference type="EMBL" id="KAJ7394023.1"/>
    </source>
</evidence>
<feature type="compositionally biased region" description="Basic and acidic residues" evidence="1">
    <location>
        <begin position="349"/>
        <end position="365"/>
    </location>
</feature>
<feature type="region of interest" description="Disordered" evidence="1">
    <location>
        <begin position="303"/>
        <end position="365"/>
    </location>
</feature>
<comment type="caution">
    <text evidence="4">The sequence shown here is derived from an EMBL/GenBank/DDBJ whole genome shotgun (WGS) entry which is preliminary data.</text>
</comment>
<dbReference type="Gene3D" id="2.60.220.30">
    <property type="match status" value="1"/>
</dbReference>
<dbReference type="PROSITE" id="PS50052">
    <property type="entry name" value="GUANYLATE_KINASE_2"/>
    <property type="match status" value="1"/>
</dbReference>
<dbReference type="PROSITE" id="PS51145">
    <property type="entry name" value="ZU5"/>
    <property type="match status" value="1"/>
</dbReference>